<dbReference type="OrthoDB" id="3353688at2759"/>
<dbReference type="Gene3D" id="2.100.10.30">
    <property type="entry name" value="Jacalin-like lectin domain"/>
    <property type="match status" value="1"/>
</dbReference>
<dbReference type="EMBL" id="KV429071">
    <property type="protein sequence ID" value="KZT67978.1"/>
    <property type="molecule type" value="Genomic_DNA"/>
</dbReference>
<accession>A0A165PAS8</accession>
<protein>
    <recommendedName>
        <fullName evidence="1">Jacalin-type lectin domain-containing protein</fullName>
    </recommendedName>
</protein>
<sequence>MNAYIHTPLYSLTASQFAIRRIAVTHGWEVDGLKLKTPGTEWVAVEHGSQISSPTVVELKDTEVLLAVFGYAGYQNYYKRKMINSIGFIIFDQKSIAVRAAGPYGNGDHSDNGDPFHVSNVIAFGGYAKAQPNLGLAGLSFYKDLTLE</sequence>
<feature type="domain" description="Jacalin-type lectin" evidence="1">
    <location>
        <begin position="18"/>
        <end position="126"/>
    </location>
</feature>
<dbReference type="Pfam" id="PF01419">
    <property type="entry name" value="Jacalin"/>
    <property type="match status" value="1"/>
</dbReference>
<dbReference type="InterPro" id="IPR001229">
    <property type="entry name" value="Jacalin-like_lectin_dom"/>
</dbReference>
<dbReference type="Proteomes" id="UP000076727">
    <property type="component" value="Unassembled WGS sequence"/>
</dbReference>
<dbReference type="InterPro" id="IPR036404">
    <property type="entry name" value="Jacalin-like_lectin_dom_sf"/>
</dbReference>
<gene>
    <name evidence="2" type="ORF">DAEQUDRAFT_739061</name>
</gene>
<dbReference type="SUPFAM" id="SSF51101">
    <property type="entry name" value="Mannose-binding lectins"/>
    <property type="match status" value="1"/>
</dbReference>
<evidence type="ECO:0000259" key="1">
    <source>
        <dbReference type="Pfam" id="PF01419"/>
    </source>
</evidence>
<reference evidence="2 3" key="1">
    <citation type="journal article" date="2016" name="Mol. Biol. Evol.">
        <title>Comparative Genomics of Early-Diverging Mushroom-Forming Fungi Provides Insights into the Origins of Lignocellulose Decay Capabilities.</title>
        <authorList>
            <person name="Nagy L.G."/>
            <person name="Riley R."/>
            <person name="Tritt A."/>
            <person name="Adam C."/>
            <person name="Daum C."/>
            <person name="Floudas D."/>
            <person name="Sun H."/>
            <person name="Yadav J.S."/>
            <person name="Pangilinan J."/>
            <person name="Larsson K.H."/>
            <person name="Matsuura K."/>
            <person name="Barry K."/>
            <person name="Labutti K."/>
            <person name="Kuo R."/>
            <person name="Ohm R.A."/>
            <person name="Bhattacharya S.S."/>
            <person name="Shirouzu T."/>
            <person name="Yoshinaga Y."/>
            <person name="Martin F.M."/>
            <person name="Grigoriev I.V."/>
            <person name="Hibbett D.S."/>
        </authorList>
    </citation>
    <scope>NUCLEOTIDE SEQUENCE [LARGE SCALE GENOMIC DNA]</scope>
    <source>
        <strain evidence="2 3">L-15889</strain>
    </source>
</reference>
<keyword evidence="3" id="KW-1185">Reference proteome</keyword>
<dbReference type="AlphaFoldDB" id="A0A165PAS8"/>
<name>A0A165PAS8_9APHY</name>
<evidence type="ECO:0000313" key="2">
    <source>
        <dbReference type="EMBL" id="KZT67978.1"/>
    </source>
</evidence>
<proteinExistence type="predicted"/>
<organism evidence="2 3">
    <name type="scientific">Daedalea quercina L-15889</name>
    <dbReference type="NCBI Taxonomy" id="1314783"/>
    <lineage>
        <taxon>Eukaryota</taxon>
        <taxon>Fungi</taxon>
        <taxon>Dikarya</taxon>
        <taxon>Basidiomycota</taxon>
        <taxon>Agaricomycotina</taxon>
        <taxon>Agaricomycetes</taxon>
        <taxon>Polyporales</taxon>
        <taxon>Fomitopsis</taxon>
    </lineage>
</organism>
<evidence type="ECO:0000313" key="3">
    <source>
        <dbReference type="Proteomes" id="UP000076727"/>
    </source>
</evidence>